<proteinExistence type="predicted"/>
<dbReference type="PANTHER" id="PTHR12526:SF630">
    <property type="entry name" value="GLYCOSYLTRANSFERASE"/>
    <property type="match status" value="1"/>
</dbReference>
<reference evidence="4" key="1">
    <citation type="journal article" date="2020" name="Mol. Plant Microbe">
        <title>Rhizobial microsymbionts of the narrowly endemic Oxytropis species growing in Kamchatka are characterized by significant genetic diversity and possess a set of genes that are associated with T3SS and T6SS secretion systems and can affect the development of symbiosis.</title>
        <authorList>
            <person name="Safronova V."/>
            <person name="Guro P."/>
            <person name="Sazanova A."/>
            <person name="Kuznetsova I."/>
            <person name="Belimov A."/>
            <person name="Yakubov V."/>
            <person name="Chirak E."/>
            <person name="Afonin A."/>
            <person name="Gogolev Y."/>
            <person name="Andronov E."/>
            <person name="Tikhonovich I."/>
        </authorList>
    </citation>
    <scope>NUCLEOTIDE SEQUENCE [LARGE SCALE GENOMIC DNA]</scope>
    <source>
        <strain evidence="4">581</strain>
    </source>
</reference>
<dbReference type="SUPFAM" id="SSF53756">
    <property type="entry name" value="UDP-Glycosyltransferase/glycogen phosphorylase"/>
    <property type="match status" value="1"/>
</dbReference>
<keyword evidence="3" id="KW-0808">Transferase</keyword>
<evidence type="ECO:0000259" key="1">
    <source>
        <dbReference type="Pfam" id="PF00534"/>
    </source>
</evidence>
<dbReference type="Gene3D" id="3.40.50.2000">
    <property type="entry name" value="Glycogen Phosphorylase B"/>
    <property type="match status" value="2"/>
</dbReference>
<evidence type="ECO:0000313" key="3">
    <source>
        <dbReference type="EMBL" id="QND74667.1"/>
    </source>
</evidence>
<evidence type="ECO:0000313" key="4">
    <source>
        <dbReference type="Proteomes" id="UP000515291"/>
    </source>
</evidence>
<dbReference type="InterPro" id="IPR028098">
    <property type="entry name" value="Glyco_trans_4-like_N"/>
</dbReference>
<protein>
    <submittedName>
        <fullName evidence="3">Glycosyltransferase family 4 protein</fullName>
    </submittedName>
</protein>
<feature type="domain" description="Glycosyl transferase family 1" evidence="1">
    <location>
        <begin position="180"/>
        <end position="341"/>
    </location>
</feature>
<dbReference type="RefSeq" id="WP_184513404.1">
    <property type="nucleotide sequence ID" value="NZ_CP050292.1"/>
</dbReference>
<evidence type="ECO:0000259" key="2">
    <source>
        <dbReference type="Pfam" id="PF13439"/>
    </source>
</evidence>
<sequence>MGCVLQLISSLTVGGSERLLINFAASCTPGEDIPQVFVVINDFFHPDLAAELSATGHPVYFLKRPPGNRNPRVILSLLNIIRRHDIRIIHAHDSGAKHFAMLSKLYRPMSVGYTIHNTGLVNAWDRVKLRLHQRFVDWNIAISAAVERECEAVKLKRLFKVHNGIPLATFDRVARQRRFGSPLRLINVARIYPKQKGQDILIKAVSLCAARGLDIRCDFVGSPPAGDESTLLSLKAQAIAENVADRIRFLCGRTDVCRPLDEADIFVLPSRFEGFGLVLLEAMAVGLPVIAADVDGPAELLVDGSNGIKFKVGSAEDLADKIAALVAQPELAAKIARTAKDFVTEFDIANMRDQYFGIYGQMMKAS</sequence>
<dbReference type="AlphaFoldDB" id="A0A7G6U6N5"/>
<organism evidence="3 4">
    <name type="scientific">Tardiphaga robiniae</name>
    <dbReference type="NCBI Taxonomy" id="943830"/>
    <lineage>
        <taxon>Bacteria</taxon>
        <taxon>Pseudomonadati</taxon>
        <taxon>Pseudomonadota</taxon>
        <taxon>Alphaproteobacteria</taxon>
        <taxon>Hyphomicrobiales</taxon>
        <taxon>Nitrobacteraceae</taxon>
        <taxon>Tardiphaga</taxon>
    </lineage>
</organism>
<dbReference type="Pfam" id="PF00534">
    <property type="entry name" value="Glycos_transf_1"/>
    <property type="match status" value="1"/>
</dbReference>
<accession>A0A7G6U6N5</accession>
<dbReference type="InterPro" id="IPR001296">
    <property type="entry name" value="Glyco_trans_1"/>
</dbReference>
<dbReference type="GO" id="GO:0016757">
    <property type="term" value="F:glycosyltransferase activity"/>
    <property type="evidence" value="ECO:0007669"/>
    <property type="project" value="InterPro"/>
</dbReference>
<dbReference type="Proteomes" id="UP000515291">
    <property type="component" value="Chromosome"/>
</dbReference>
<dbReference type="Pfam" id="PF13439">
    <property type="entry name" value="Glyco_transf_4"/>
    <property type="match status" value="1"/>
</dbReference>
<dbReference type="PANTHER" id="PTHR12526">
    <property type="entry name" value="GLYCOSYLTRANSFERASE"/>
    <property type="match status" value="1"/>
</dbReference>
<feature type="domain" description="Glycosyltransferase subfamily 4-like N-terminal" evidence="2">
    <location>
        <begin position="14"/>
        <end position="167"/>
    </location>
</feature>
<gene>
    <name evidence="3" type="ORF">HB776_28270</name>
</gene>
<name>A0A7G6U6N5_9BRAD</name>
<dbReference type="EMBL" id="CP050292">
    <property type="protein sequence ID" value="QND74667.1"/>
    <property type="molecule type" value="Genomic_DNA"/>
</dbReference>
<dbReference type="CDD" id="cd03801">
    <property type="entry name" value="GT4_PimA-like"/>
    <property type="match status" value="1"/>
</dbReference>
<dbReference type="KEGG" id="trb:HB776_28270"/>